<gene>
    <name evidence="9 10" type="primary">cobD</name>
    <name evidence="10" type="ORF">F9802_14840</name>
</gene>
<comment type="caution">
    <text evidence="9">Lacks conserved residue(s) required for the propagation of feature annotation.</text>
</comment>
<dbReference type="Pfam" id="PF03186">
    <property type="entry name" value="CobD_Cbib"/>
    <property type="match status" value="1"/>
</dbReference>
<keyword evidence="11" id="KW-1185">Reference proteome</keyword>
<comment type="similarity">
    <text evidence="3 9">Belongs to the CobD/CbiB family.</text>
</comment>
<dbReference type="PANTHER" id="PTHR34308">
    <property type="entry name" value="COBALAMIN BIOSYNTHESIS PROTEIN CBIB"/>
    <property type="match status" value="1"/>
</dbReference>
<feature type="transmembrane region" description="Helical" evidence="9">
    <location>
        <begin position="300"/>
        <end position="321"/>
    </location>
</feature>
<evidence type="ECO:0000256" key="2">
    <source>
        <dbReference type="ARBA" id="ARBA00004953"/>
    </source>
</evidence>
<keyword evidence="4 9" id="KW-1003">Cell membrane</keyword>
<comment type="caution">
    <text evidence="10">The sequence shown here is derived from an EMBL/GenBank/DDBJ whole genome shotgun (WGS) entry which is preliminary data.</text>
</comment>
<keyword evidence="7 9" id="KW-1133">Transmembrane helix</keyword>
<comment type="subcellular location">
    <subcellularLocation>
        <location evidence="1 9">Cell membrane</location>
        <topology evidence="1 9">Multi-pass membrane protein</topology>
    </subcellularLocation>
</comment>
<dbReference type="GO" id="GO:0048472">
    <property type="term" value="F:threonine-phosphate decarboxylase activity"/>
    <property type="evidence" value="ECO:0007669"/>
    <property type="project" value="InterPro"/>
</dbReference>
<evidence type="ECO:0000256" key="6">
    <source>
        <dbReference type="ARBA" id="ARBA00022692"/>
    </source>
</evidence>
<dbReference type="PANTHER" id="PTHR34308:SF1">
    <property type="entry name" value="COBALAMIN BIOSYNTHESIS PROTEIN CBIB"/>
    <property type="match status" value="1"/>
</dbReference>
<evidence type="ECO:0000256" key="4">
    <source>
        <dbReference type="ARBA" id="ARBA00022475"/>
    </source>
</evidence>
<organism evidence="10 11">
    <name type="scientific">Bacillus aerolatus</name>
    <dbReference type="NCBI Taxonomy" id="2653354"/>
    <lineage>
        <taxon>Bacteria</taxon>
        <taxon>Bacillati</taxon>
        <taxon>Bacillota</taxon>
        <taxon>Bacilli</taxon>
        <taxon>Bacillales</taxon>
        <taxon>Bacillaceae</taxon>
        <taxon>Bacillus</taxon>
    </lineage>
</organism>
<name>A0A6I1FI70_9BACI</name>
<dbReference type="AlphaFoldDB" id="A0A6I1FI70"/>
<comment type="pathway">
    <text evidence="2 9">Cofactor biosynthesis; adenosylcobalamin biosynthesis.</text>
</comment>
<dbReference type="HAMAP" id="MF_00024">
    <property type="entry name" value="CobD_CbiB"/>
    <property type="match status" value="1"/>
</dbReference>
<evidence type="ECO:0000313" key="11">
    <source>
        <dbReference type="Proteomes" id="UP000429595"/>
    </source>
</evidence>
<evidence type="ECO:0000313" key="10">
    <source>
        <dbReference type="EMBL" id="KAB7705372.1"/>
    </source>
</evidence>
<protein>
    <recommendedName>
        <fullName evidence="9">Cobalamin biosynthesis protein CobD</fullName>
    </recommendedName>
</protein>
<proteinExistence type="inferred from homology"/>
<dbReference type="GO" id="GO:0009236">
    <property type="term" value="P:cobalamin biosynthetic process"/>
    <property type="evidence" value="ECO:0007669"/>
    <property type="project" value="UniProtKB-UniRule"/>
</dbReference>
<dbReference type="RefSeq" id="WP_152153333.1">
    <property type="nucleotide sequence ID" value="NZ_WEIO01000009.1"/>
</dbReference>
<evidence type="ECO:0000256" key="3">
    <source>
        <dbReference type="ARBA" id="ARBA00006263"/>
    </source>
</evidence>
<feature type="transmembrane region" description="Helical" evidence="9">
    <location>
        <begin position="53"/>
        <end position="75"/>
    </location>
</feature>
<dbReference type="GO" id="GO:0015420">
    <property type="term" value="F:ABC-type vitamin B12 transporter activity"/>
    <property type="evidence" value="ECO:0007669"/>
    <property type="project" value="UniProtKB-UniRule"/>
</dbReference>
<dbReference type="InterPro" id="IPR004485">
    <property type="entry name" value="Cobalamin_biosynth_CobD/CbiB"/>
</dbReference>
<dbReference type="GO" id="GO:0005886">
    <property type="term" value="C:plasma membrane"/>
    <property type="evidence" value="ECO:0007669"/>
    <property type="project" value="UniProtKB-SubCell"/>
</dbReference>
<keyword evidence="5 9" id="KW-0169">Cobalamin biosynthesis</keyword>
<comment type="function">
    <text evidence="9">Converts cobyric acid to cobinamide by the addition of aminopropanol on the F carboxylic group.</text>
</comment>
<keyword evidence="6 9" id="KW-0812">Transmembrane</keyword>
<dbReference type="Proteomes" id="UP000429595">
    <property type="component" value="Unassembled WGS sequence"/>
</dbReference>
<accession>A0A6I1FI70</accession>
<evidence type="ECO:0000256" key="1">
    <source>
        <dbReference type="ARBA" id="ARBA00004651"/>
    </source>
</evidence>
<evidence type="ECO:0000256" key="5">
    <source>
        <dbReference type="ARBA" id="ARBA00022573"/>
    </source>
</evidence>
<sequence>MINHLLAATIAFLIDRLIGDPPHFPHPVRWIGSLIHFLEQRLNKGPNGKVKGLFMLFIVLFMTGGTSALLVFIFYKIHPAAGIAAEAIIIASAIACRSLKEAGLSVYEPLQEGDLEKARFKLSYIVGRDTDDLEEGEITRGAIETVAENTSDGVTAPLFWALIGGGAGAMIYRAINTCDSMVGYKNDRYEKFGWASARLDDFVNWLPARLTGWLMIWSFPESDFTRKQVWQLVRRDAKKHPSPNSGWCEAAVAGLLGIELGGMNKYKGRVSHRAKMGDPLKGKTAGDILLANRIMERTSLLFLLMMWIGGICYGLACSWLESGPLI</sequence>
<evidence type="ECO:0000256" key="7">
    <source>
        <dbReference type="ARBA" id="ARBA00022989"/>
    </source>
</evidence>
<evidence type="ECO:0000256" key="9">
    <source>
        <dbReference type="HAMAP-Rule" id="MF_00024"/>
    </source>
</evidence>
<dbReference type="UniPathway" id="UPA00148"/>
<evidence type="ECO:0000256" key="8">
    <source>
        <dbReference type="ARBA" id="ARBA00023136"/>
    </source>
</evidence>
<keyword evidence="8 9" id="KW-0472">Membrane</keyword>
<dbReference type="EMBL" id="WEIO01000009">
    <property type="protein sequence ID" value="KAB7705372.1"/>
    <property type="molecule type" value="Genomic_DNA"/>
</dbReference>
<reference evidence="10 11" key="1">
    <citation type="submission" date="2019-10" db="EMBL/GenBank/DDBJ databases">
        <title>Bacillus aerolatum sp. nov., isolated from bioaerosol of sport playgrounds.</title>
        <authorList>
            <person name="Chen P."/>
            <person name="Zhang G."/>
        </authorList>
    </citation>
    <scope>NUCLEOTIDE SEQUENCE [LARGE SCALE GENOMIC DNA]</scope>
    <source>
        <strain evidence="10 11">CX253</strain>
    </source>
</reference>
<dbReference type="NCBIfam" id="TIGR00380">
    <property type="entry name" value="cobal_cbiB"/>
    <property type="match status" value="1"/>
</dbReference>